<gene>
    <name evidence="6" type="ORF">MHBO_001155</name>
</gene>
<proteinExistence type="inferred from homology"/>
<evidence type="ECO:0000259" key="5">
    <source>
        <dbReference type="PROSITE" id="PS50072"/>
    </source>
</evidence>
<evidence type="ECO:0000256" key="1">
    <source>
        <dbReference type="ARBA" id="ARBA00000971"/>
    </source>
</evidence>
<evidence type="ECO:0000313" key="6">
    <source>
        <dbReference type="EMBL" id="MES1919300.1"/>
    </source>
</evidence>
<keyword evidence="2 4" id="KW-0697">Rotamase</keyword>
<sequence>MSVSLQTNYGDIKIEVFCDSCPVSAKNFLALCASGYYNNTLFHRNIKGFMIQGGDPTATGEGGKSIFDKNFDDEISDSIKHDRKGMVAWANSGPNSNNSQFYIIYDAAPHLDNTATIFGKVIFGFDVLDKIENAKVGAKYKPIDQIKILNVKIHANPIASDEINFL</sequence>
<evidence type="ECO:0000313" key="7">
    <source>
        <dbReference type="Proteomes" id="UP001439008"/>
    </source>
</evidence>
<organism evidence="6 7">
    <name type="scientific">Bonamia ostreae</name>
    <dbReference type="NCBI Taxonomy" id="126728"/>
    <lineage>
        <taxon>Eukaryota</taxon>
        <taxon>Sar</taxon>
        <taxon>Rhizaria</taxon>
        <taxon>Endomyxa</taxon>
        <taxon>Ascetosporea</taxon>
        <taxon>Haplosporida</taxon>
        <taxon>Bonamia</taxon>
    </lineage>
</organism>
<evidence type="ECO:0000256" key="2">
    <source>
        <dbReference type="ARBA" id="ARBA00023110"/>
    </source>
</evidence>
<dbReference type="InterPro" id="IPR024936">
    <property type="entry name" value="Cyclophilin-type_PPIase"/>
</dbReference>
<evidence type="ECO:0000256" key="3">
    <source>
        <dbReference type="ARBA" id="ARBA00023235"/>
    </source>
</evidence>
<dbReference type="InterPro" id="IPR029000">
    <property type="entry name" value="Cyclophilin-like_dom_sf"/>
</dbReference>
<protein>
    <recommendedName>
        <fullName evidence="4">Peptidyl-prolyl cis-trans isomerase</fullName>
        <shortName evidence="4">PPIase</shortName>
        <ecNumber evidence="4">5.2.1.8</ecNumber>
    </recommendedName>
</protein>
<evidence type="ECO:0000256" key="4">
    <source>
        <dbReference type="RuleBase" id="RU363019"/>
    </source>
</evidence>
<dbReference type="PANTHER" id="PTHR45625:SF2">
    <property type="entry name" value="PEPTIDYL-PROLYL CIS-TRANS ISOMERASE-LIKE 3"/>
    <property type="match status" value="1"/>
</dbReference>
<comment type="similarity">
    <text evidence="4">Belongs to the cyclophilin-type PPIase family.</text>
</comment>
<dbReference type="PANTHER" id="PTHR45625">
    <property type="entry name" value="PEPTIDYL-PROLYL CIS-TRANS ISOMERASE-RELATED"/>
    <property type="match status" value="1"/>
</dbReference>
<comment type="catalytic activity">
    <reaction evidence="1 4">
        <text>[protein]-peptidylproline (omega=180) = [protein]-peptidylproline (omega=0)</text>
        <dbReference type="Rhea" id="RHEA:16237"/>
        <dbReference type="Rhea" id="RHEA-COMP:10747"/>
        <dbReference type="Rhea" id="RHEA-COMP:10748"/>
        <dbReference type="ChEBI" id="CHEBI:83833"/>
        <dbReference type="ChEBI" id="CHEBI:83834"/>
        <dbReference type="EC" id="5.2.1.8"/>
    </reaction>
</comment>
<dbReference type="SUPFAM" id="SSF50891">
    <property type="entry name" value="Cyclophilin-like"/>
    <property type="match status" value="1"/>
</dbReference>
<dbReference type="InterPro" id="IPR002130">
    <property type="entry name" value="Cyclophilin-type_PPIase_dom"/>
</dbReference>
<dbReference type="InterPro" id="IPR020892">
    <property type="entry name" value="Cyclophilin-type_PPIase_CS"/>
</dbReference>
<dbReference type="InterPro" id="IPR044666">
    <property type="entry name" value="Cyclophilin_A-like"/>
</dbReference>
<dbReference type="Gene3D" id="2.40.100.10">
    <property type="entry name" value="Cyclophilin-like"/>
    <property type="match status" value="1"/>
</dbReference>
<reference evidence="6 7" key="1">
    <citation type="journal article" date="2024" name="BMC Biol.">
        <title>Comparative genomics of Ascetosporea gives new insight into the evolutionary basis for animal parasitism in Rhizaria.</title>
        <authorList>
            <person name="Hiltunen Thoren M."/>
            <person name="Onut-Brannstrom I."/>
            <person name="Alfjorden A."/>
            <person name="Peckova H."/>
            <person name="Swords F."/>
            <person name="Hooper C."/>
            <person name="Holzer A.S."/>
            <person name="Bass D."/>
            <person name="Burki F."/>
        </authorList>
    </citation>
    <scope>NUCLEOTIDE SEQUENCE [LARGE SCALE GENOMIC DNA]</scope>
    <source>
        <strain evidence="6">20-A016</strain>
    </source>
</reference>
<dbReference type="PROSITE" id="PS00170">
    <property type="entry name" value="CSA_PPIASE_1"/>
    <property type="match status" value="1"/>
</dbReference>
<keyword evidence="3 4" id="KW-0413">Isomerase</keyword>
<name>A0ABV2AI03_9EUKA</name>
<comment type="function">
    <text evidence="4">PPIases accelerate the folding of proteins. It catalyzes the cis-trans isomerization of proline imidic peptide bonds in oligopeptides.</text>
</comment>
<comment type="caution">
    <text evidence="6">The sequence shown here is derived from an EMBL/GenBank/DDBJ whole genome shotgun (WGS) entry which is preliminary data.</text>
</comment>
<dbReference type="Pfam" id="PF00160">
    <property type="entry name" value="Pro_isomerase"/>
    <property type="match status" value="1"/>
</dbReference>
<keyword evidence="7" id="KW-1185">Reference proteome</keyword>
<dbReference type="PROSITE" id="PS50072">
    <property type="entry name" value="CSA_PPIASE_2"/>
    <property type="match status" value="1"/>
</dbReference>
<dbReference type="PRINTS" id="PR00153">
    <property type="entry name" value="CSAPPISMRASE"/>
</dbReference>
<dbReference type="Proteomes" id="UP001439008">
    <property type="component" value="Unassembled WGS sequence"/>
</dbReference>
<dbReference type="CDD" id="cd01928">
    <property type="entry name" value="Cyclophilin_PPIL3_like"/>
    <property type="match status" value="1"/>
</dbReference>
<dbReference type="EMBL" id="JBDODL010000250">
    <property type="protein sequence ID" value="MES1919300.1"/>
    <property type="molecule type" value="Genomic_DNA"/>
</dbReference>
<dbReference type="PIRSF" id="PIRSF001467">
    <property type="entry name" value="Peptidylpro_ismrse"/>
    <property type="match status" value="1"/>
</dbReference>
<dbReference type="EC" id="5.2.1.8" evidence="4"/>
<feature type="domain" description="PPIase cyclophilin-type" evidence="5">
    <location>
        <begin position="6"/>
        <end position="153"/>
    </location>
</feature>
<accession>A0ABV2AI03</accession>